<proteinExistence type="predicted"/>
<dbReference type="EMBL" id="CP113520">
    <property type="protein sequence ID" value="WAJ30370.1"/>
    <property type="molecule type" value="Genomic_DNA"/>
</dbReference>
<keyword evidence="2" id="KW-1185">Reference proteome</keyword>
<accession>A0ACD4NTL3</accession>
<reference evidence="1" key="1">
    <citation type="submission" date="2022-11" db="EMBL/GenBank/DDBJ databases">
        <title>beta-Carotene-producing bacterium, Jeongeuplla avenae sp. nov., alleviates the salt stress of Arabidopsis seedlings.</title>
        <authorList>
            <person name="Jiang L."/>
            <person name="Lee J."/>
        </authorList>
    </citation>
    <scope>NUCLEOTIDE SEQUENCE</scope>
    <source>
        <strain evidence="1">DY_R2A_6</strain>
    </source>
</reference>
<protein>
    <submittedName>
        <fullName evidence="1">Uncharacterized protein</fullName>
    </submittedName>
</protein>
<organism evidence="1 2">
    <name type="scientific">Antarcticirhabdus aurantiaca</name>
    <dbReference type="NCBI Taxonomy" id="2606717"/>
    <lineage>
        <taxon>Bacteria</taxon>
        <taxon>Pseudomonadati</taxon>
        <taxon>Pseudomonadota</taxon>
        <taxon>Alphaproteobacteria</taxon>
        <taxon>Hyphomicrobiales</taxon>
        <taxon>Aurantimonadaceae</taxon>
        <taxon>Antarcticirhabdus</taxon>
    </lineage>
</organism>
<name>A0ACD4NTL3_9HYPH</name>
<evidence type="ECO:0000313" key="1">
    <source>
        <dbReference type="EMBL" id="WAJ30370.1"/>
    </source>
</evidence>
<sequence>MSRFVGCDARTVHGAEARVSAIQGMALGLSISLLLWNAIFLLIFG</sequence>
<gene>
    <name evidence="1" type="ORF">OXU80_09265</name>
</gene>
<dbReference type="Proteomes" id="UP001163223">
    <property type="component" value="Chromosome"/>
</dbReference>
<evidence type="ECO:0000313" key="2">
    <source>
        <dbReference type="Proteomes" id="UP001163223"/>
    </source>
</evidence>